<name>A0A6M0R9K3_9CLOT</name>
<reference evidence="1 2" key="1">
    <citation type="submission" date="2019-04" db="EMBL/GenBank/DDBJ databases">
        <title>Genome sequencing of Clostridium botulinum Groups I-IV and Clostridium butyricum.</title>
        <authorList>
            <person name="Brunt J."/>
            <person name="Van Vliet A.H.M."/>
            <person name="Stringer S.C."/>
            <person name="Carter A.T."/>
            <person name="Peck M.W."/>
        </authorList>
    </citation>
    <scope>NUCLEOTIDE SEQUENCE [LARGE SCALE GENOMIC DNA]</scope>
    <source>
        <strain evidence="1 2">IFR 18/094</strain>
    </source>
</reference>
<comment type="caution">
    <text evidence="1">The sequence shown here is derived from an EMBL/GenBank/DDBJ whole genome shotgun (WGS) entry which is preliminary data.</text>
</comment>
<gene>
    <name evidence="1" type="ORF">FDF74_06770</name>
</gene>
<dbReference type="AlphaFoldDB" id="A0A6M0R9K3"/>
<dbReference type="Proteomes" id="UP000473885">
    <property type="component" value="Unassembled WGS sequence"/>
</dbReference>
<sequence length="414" mass="48691">MTILRSFKAIRPKKGYENKVAALPYDVLNSYEAKEKVVKNPYSFLHIDKAEIDLPEYVDLYDRRVYEKAKDNLENMIKKEIFIKEDKKCLYIYKIQMGEVIQTGIVGCVSVDDYLNNVIKKHEKTREEKEIDRTNHVAIVKAHTGPIFLTYKYNNFIDNMVKECEKNEPLYNFQAEDKVKHTIWKIDEEDLTYRICKEFENVPEVYIADGHHRAASAVNVALNKRKELKNYTGEEEFNFFLAVLFPHDRLKVMDYNRVLKDTLNYSGEELIEKIKEKFHVNLYKENKPYKPEKKHYFGMYINNKWYELKAREGTFDKEDIVGSLDVSILQNNLLYPILKIQDPRKDNRIDFVGGIRGLKELEKIIDAQGKGVAFSMYPTSVEELMGIADEGEVMPPKSTWFEPKLRSGLFIHEF</sequence>
<dbReference type="PANTHER" id="PTHR36454:SF1">
    <property type="entry name" value="DUF1015 DOMAIN-CONTAINING PROTEIN"/>
    <property type="match status" value="1"/>
</dbReference>
<dbReference type="InterPro" id="IPR008323">
    <property type="entry name" value="UCP033563"/>
</dbReference>
<dbReference type="Pfam" id="PF06245">
    <property type="entry name" value="DUF1015"/>
    <property type="match status" value="1"/>
</dbReference>
<organism evidence="1 2">
    <name type="scientific">Clostridium niameyense</name>
    <dbReference type="NCBI Taxonomy" id="1622073"/>
    <lineage>
        <taxon>Bacteria</taxon>
        <taxon>Bacillati</taxon>
        <taxon>Bacillota</taxon>
        <taxon>Clostridia</taxon>
        <taxon>Eubacteriales</taxon>
        <taxon>Clostridiaceae</taxon>
        <taxon>Clostridium</taxon>
    </lineage>
</organism>
<evidence type="ECO:0000313" key="2">
    <source>
        <dbReference type="Proteomes" id="UP000473885"/>
    </source>
</evidence>
<evidence type="ECO:0000313" key="1">
    <source>
        <dbReference type="EMBL" id="NEZ46913.1"/>
    </source>
</evidence>
<dbReference type="PANTHER" id="PTHR36454">
    <property type="entry name" value="LMO2823 PROTEIN"/>
    <property type="match status" value="1"/>
</dbReference>
<dbReference type="PIRSF" id="PIRSF033563">
    <property type="entry name" value="UCP033563"/>
    <property type="match status" value="1"/>
</dbReference>
<protein>
    <submittedName>
        <fullName evidence="1">DUF1015 domain-containing protein</fullName>
    </submittedName>
</protein>
<proteinExistence type="predicted"/>
<accession>A0A6M0R9K3</accession>
<dbReference type="RefSeq" id="WP_163249082.1">
    <property type="nucleotide sequence ID" value="NZ_SXDP01000004.1"/>
</dbReference>
<keyword evidence="2" id="KW-1185">Reference proteome</keyword>
<dbReference type="EMBL" id="SXDP01000004">
    <property type="protein sequence ID" value="NEZ46913.1"/>
    <property type="molecule type" value="Genomic_DNA"/>
</dbReference>